<dbReference type="CDD" id="cd18137">
    <property type="entry name" value="HLD_clamp_pol_III_gamma_tau"/>
    <property type="match status" value="1"/>
</dbReference>
<dbReference type="NCBIfam" id="NF004046">
    <property type="entry name" value="PRK05563.1"/>
    <property type="match status" value="1"/>
</dbReference>
<proteinExistence type="inferred from homology"/>
<evidence type="ECO:0000256" key="11">
    <source>
        <dbReference type="ARBA" id="ARBA00049244"/>
    </source>
</evidence>
<dbReference type="GO" id="GO:0046872">
    <property type="term" value="F:metal ion binding"/>
    <property type="evidence" value="ECO:0007669"/>
    <property type="project" value="UniProtKB-KW"/>
</dbReference>
<comment type="caution">
    <text evidence="13">The sequence shown here is derived from an EMBL/GenBank/DDBJ whole genome shotgun (WGS) entry which is preliminary data.</text>
</comment>
<dbReference type="InterPro" id="IPR008921">
    <property type="entry name" value="DNA_pol3_clamp-load_cplx_C"/>
</dbReference>
<evidence type="ECO:0000256" key="8">
    <source>
        <dbReference type="ARBA" id="ARBA00022833"/>
    </source>
</evidence>
<dbReference type="FunFam" id="1.10.8.60:FF:000013">
    <property type="entry name" value="DNA polymerase III subunit gamma/tau"/>
    <property type="match status" value="1"/>
</dbReference>
<feature type="domain" description="AAA+ ATPase" evidence="12">
    <location>
        <begin position="36"/>
        <end position="178"/>
    </location>
</feature>
<keyword evidence="5" id="KW-0235">DNA replication</keyword>
<dbReference type="PANTHER" id="PTHR11669:SF0">
    <property type="entry name" value="PROTEIN STICHEL-LIKE 2"/>
    <property type="match status" value="1"/>
</dbReference>
<keyword evidence="10" id="KW-0239">DNA-directed DNA polymerase</keyword>
<dbReference type="GO" id="GO:0003887">
    <property type="term" value="F:DNA-directed DNA polymerase activity"/>
    <property type="evidence" value="ECO:0007669"/>
    <property type="project" value="UniProtKB-KW"/>
</dbReference>
<dbReference type="InterPro" id="IPR048448">
    <property type="entry name" value="DnaX-like_C"/>
</dbReference>
<dbReference type="FunFam" id="3.40.50.300:FF:000014">
    <property type="entry name" value="DNA polymerase III subunit gamma/tau"/>
    <property type="match status" value="1"/>
</dbReference>
<dbReference type="PANTHER" id="PTHR11669">
    <property type="entry name" value="REPLICATION FACTOR C / DNA POLYMERASE III GAMMA-TAU SUBUNIT"/>
    <property type="match status" value="1"/>
</dbReference>
<dbReference type="NCBIfam" id="TIGR01128">
    <property type="entry name" value="holA"/>
    <property type="match status" value="1"/>
</dbReference>
<name>A0A0B3VSD5_9FIRM</name>
<dbReference type="InterPro" id="IPR005790">
    <property type="entry name" value="DNA_polIII_delta"/>
</dbReference>
<evidence type="ECO:0000256" key="3">
    <source>
        <dbReference type="ARBA" id="ARBA00022679"/>
    </source>
</evidence>
<dbReference type="GO" id="GO:0003677">
    <property type="term" value="F:DNA binding"/>
    <property type="evidence" value="ECO:0007669"/>
    <property type="project" value="InterPro"/>
</dbReference>
<dbReference type="OrthoDB" id="9810148at2"/>
<keyword evidence="4" id="KW-0548">Nucleotidyltransferase</keyword>
<dbReference type="EMBL" id="JWHR01000163">
    <property type="protein sequence ID" value="KHS55539.1"/>
    <property type="molecule type" value="Genomic_DNA"/>
</dbReference>
<keyword evidence="6" id="KW-0479">Metal-binding</keyword>
<evidence type="ECO:0000256" key="7">
    <source>
        <dbReference type="ARBA" id="ARBA00022741"/>
    </source>
</evidence>
<dbReference type="SMART" id="SM00382">
    <property type="entry name" value="AAA"/>
    <property type="match status" value="1"/>
</dbReference>
<evidence type="ECO:0000256" key="10">
    <source>
        <dbReference type="ARBA" id="ARBA00022932"/>
    </source>
</evidence>
<sequence length="545" mass="62366">MHKALYRVYRPKTFEDVVGQEHIVKTLKNQIKNNNIGHAYLFSGTRGTGKTSTAKIFARAVNCLNPINEEPCNECEICVDTLNDNIMDIVEIDAASNNSVDDIRELRESVKYTPSKAKYKVYIIDEVHMLSQGAFNALLKTLEEPPSYVIFILATTEPHKIPATILSRCQRFDFKRVSSKDIANRMAYICEKENIRAEEKALNLIARNSQGALRDALSILDQCMSFGNEKIEYNDVIELLGTVNIDELFELSQAIIGEDTKKSLQILNEFIIWGKDIRNLINDLIDHFRNLMVCKVSRELDEIISLPEESIERLKEQAKTININDLIRILNILSETQDSMKSSSNTRILAEVTIMKIAQPMFDESKEALIKRIENLEQIIESGNIKVVTVQGESGEGMKYDDEQVSNQEEKQDIVYEEVKSEDVKLVESSWKKIIQKIKDDKKPSIYALLKEVSGFYIKENSLFIIFNDNFSFARSRLSSEETIKYVEQVIREVLNRSFHLKIYLKSEIASMNLEETSSKSDEGEEILKGIVEESILEVKDSIEK</sequence>
<accession>A0A0B3VSD5</accession>
<dbReference type="NCBIfam" id="TIGR02397">
    <property type="entry name" value="dnaX_nterm"/>
    <property type="match status" value="1"/>
</dbReference>
<dbReference type="Gene3D" id="1.10.8.60">
    <property type="match status" value="1"/>
</dbReference>
<evidence type="ECO:0000256" key="9">
    <source>
        <dbReference type="ARBA" id="ARBA00022840"/>
    </source>
</evidence>
<dbReference type="Gene3D" id="1.20.272.10">
    <property type="match status" value="1"/>
</dbReference>
<evidence type="ECO:0000256" key="6">
    <source>
        <dbReference type="ARBA" id="ARBA00022723"/>
    </source>
</evidence>
<organism evidence="13 14">
    <name type="scientific">Terrisporobacter othiniensis</name>
    <dbReference type="NCBI Taxonomy" id="1577792"/>
    <lineage>
        <taxon>Bacteria</taxon>
        <taxon>Bacillati</taxon>
        <taxon>Bacillota</taxon>
        <taxon>Clostridia</taxon>
        <taxon>Peptostreptococcales</taxon>
        <taxon>Peptostreptococcaceae</taxon>
        <taxon>Terrisporobacter</taxon>
    </lineage>
</organism>
<evidence type="ECO:0000259" key="12">
    <source>
        <dbReference type="SMART" id="SM00382"/>
    </source>
</evidence>
<comment type="catalytic activity">
    <reaction evidence="11">
        <text>DNA(n) + a 2'-deoxyribonucleoside 5'-triphosphate = DNA(n+1) + diphosphate</text>
        <dbReference type="Rhea" id="RHEA:22508"/>
        <dbReference type="Rhea" id="RHEA-COMP:17339"/>
        <dbReference type="Rhea" id="RHEA-COMP:17340"/>
        <dbReference type="ChEBI" id="CHEBI:33019"/>
        <dbReference type="ChEBI" id="CHEBI:61560"/>
        <dbReference type="ChEBI" id="CHEBI:173112"/>
        <dbReference type="EC" id="2.7.7.7"/>
    </reaction>
</comment>
<comment type="similarity">
    <text evidence="1">Belongs to the DnaX/STICHEL family.</text>
</comment>
<evidence type="ECO:0000313" key="13">
    <source>
        <dbReference type="EMBL" id="KHS55539.1"/>
    </source>
</evidence>
<dbReference type="InterPro" id="IPR045085">
    <property type="entry name" value="HLD_clamp_pol_III_gamma_tau"/>
</dbReference>
<keyword evidence="7" id="KW-0547">Nucleotide-binding</keyword>
<evidence type="ECO:0000256" key="1">
    <source>
        <dbReference type="ARBA" id="ARBA00006360"/>
    </source>
</evidence>
<dbReference type="GO" id="GO:0005524">
    <property type="term" value="F:ATP binding"/>
    <property type="evidence" value="ECO:0007669"/>
    <property type="project" value="UniProtKB-KW"/>
</dbReference>
<dbReference type="SUPFAM" id="SSF48019">
    <property type="entry name" value="post-AAA+ oligomerization domain-like"/>
    <property type="match status" value="1"/>
</dbReference>
<keyword evidence="14" id="KW-1185">Reference proteome</keyword>
<dbReference type="InterPro" id="IPR022754">
    <property type="entry name" value="DNA_pol_III_gamma-3"/>
</dbReference>
<dbReference type="CDD" id="cd00009">
    <property type="entry name" value="AAA"/>
    <property type="match status" value="1"/>
</dbReference>
<dbReference type="Gene3D" id="3.40.50.300">
    <property type="entry name" value="P-loop containing nucleotide triphosphate hydrolases"/>
    <property type="match status" value="1"/>
</dbReference>
<keyword evidence="8" id="KW-0862">Zinc</keyword>
<dbReference type="InterPro" id="IPR050238">
    <property type="entry name" value="DNA_Rep/Repair_Clamp_Loader"/>
</dbReference>
<dbReference type="GO" id="GO:0009360">
    <property type="term" value="C:DNA polymerase III complex"/>
    <property type="evidence" value="ECO:0007669"/>
    <property type="project" value="InterPro"/>
</dbReference>
<dbReference type="RefSeq" id="WP_039681448.1">
    <property type="nucleotide sequence ID" value="NZ_JAXECK010000008.1"/>
</dbReference>
<evidence type="ECO:0000313" key="14">
    <source>
        <dbReference type="Proteomes" id="UP000031189"/>
    </source>
</evidence>
<gene>
    <name evidence="13" type="ORF">QX51_18900</name>
</gene>
<dbReference type="InterPro" id="IPR027417">
    <property type="entry name" value="P-loop_NTPase"/>
</dbReference>
<dbReference type="AlphaFoldDB" id="A0A0B3VSD5"/>
<evidence type="ECO:0000256" key="2">
    <source>
        <dbReference type="ARBA" id="ARBA00012417"/>
    </source>
</evidence>
<dbReference type="Pfam" id="PF13177">
    <property type="entry name" value="DNA_pol3_delta2"/>
    <property type="match status" value="1"/>
</dbReference>
<evidence type="ECO:0000256" key="5">
    <source>
        <dbReference type="ARBA" id="ARBA00022705"/>
    </source>
</evidence>
<protein>
    <recommendedName>
        <fullName evidence="2">DNA-directed DNA polymerase</fullName>
        <ecNumber evidence="2">2.7.7.7</ecNumber>
    </recommendedName>
</protein>
<dbReference type="InterPro" id="IPR012763">
    <property type="entry name" value="DNA_pol_III_sug/sutau_N"/>
</dbReference>
<keyword evidence="3" id="KW-0808">Transferase</keyword>
<dbReference type="Pfam" id="PF22608">
    <property type="entry name" value="DNAX_ATPase_lid"/>
    <property type="match status" value="1"/>
</dbReference>
<dbReference type="SUPFAM" id="SSF52540">
    <property type="entry name" value="P-loop containing nucleoside triphosphate hydrolases"/>
    <property type="match status" value="1"/>
</dbReference>
<dbReference type="Pfam" id="PF12169">
    <property type="entry name" value="DNA_pol3_gamma3"/>
    <property type="match status" value="1"/>
</dbReference>
<dbReference type="STRING" id="1577792.QX51_18900"/>
<dbReference type="GO" id="GO:0006261">
    <property type="term" value="P:DNA-templated DNA replication"/>
    <property type="evidence" value="ECO:0007669"/>
    <property type="project" value="TreeGrafter"/>
</dbReference>
<reference evidence="13 14" key="1">
    <citation type="submission" date="2014-12" db="EMBL/GenBank/DDBJ databases">
        <title>Draft genome sequence of Terrisporobacter sp. 08-306576, isolated from the blood culture of a bacteremia patient.</title>
        <authorList>
            <person name="Lund L.C."/>
            <person name="Sydenham T.V."/>
            <person name="Hogh S.V."/>
            <person name="Skov M.N."/>
            <person name="Kemp M."/>
            <person name="Justesen U.S."/>
        </authorList>
    </citation>
    <scope>NUCLEOTIDE SEQUENCE [LARGE SCALE GENOMIC DNA]</scope>
    <source>
        <strain evidence="13 14">08-306576</strain>
    </source>
</reference>
<dbReference type="Proteomes" id="UP000031189">
    <property type="component" value="Unassembled WGS sequence"/>
</dbReference>
<dbReference type="InterPro" id="IPR003593">
    <property type="entry name" value="AAA+_ATPase"/>
</dbReference>
<dbReference type="Pfam" id="PF20964">
    <property type="entry name" value="DnaX_C"/>
    <property type="match status" value="1"/>
</dbReference>
<evidence type="ECO:0000256" key="4">
    <source>
        <dbReference type="ARBA" id="ARBA00022695"/>
    </source>
</evidence>
<dbReference type="EC" id="2.7.7.7" evidence="2"/>
<keyword evidence="9" id="KW-0067">ATP-binding</keyword>